<protein>
    <submittedName>
        <fullName evidence="2 4">Uncharacterized protein</fullName>
    </submittedName>
</protein>
<evidence type="ECO:0000313" key="4">
    <source>
        <dbReference type="WBParaSite" id="SBAD_0000576401-mRNA-1"/>
    </source>
</evidence>
<organism evidence="4">
    <name type="scientific">Soboliphyme baturini</name>
    <dbReference type="NCBI Taxonomy" id="241478"/>
    <lineage>
        <taxon>Eukaryota</taxon>
        <taxon>Metazoa</taxon>
        <taxon>Ecdysozoa</taxon>
        <taxon>Nematoda</taxon>
        <taxon>Enoplea</taxon>
        <taxon>Dorylaimia</taxon>
        <taxon>Dioctophymatida</taxon>
        <taxon>Dioctophymatoidea</taxon>
        <taxon>Soboliphymatidae</taxon>
        <taxon>Soboliphyme</taxon>
    </lineage>
</organism>
<gene>
    <name evidence="2" type="ORF">SBAD_LOCUS5542</name>
</gene>
<feature type="region of interest" description="Disordered" evidence="1">
    <location>
        <begin position="57"/>
        <end position="82"/>
    </location>
</feature>
<name>A0A183IPJ5_9BILA</name>
<reference evidence="2 3" key="2">
    <citation type="submission" date="2018-11" db="EMBL/GenBank/DDBJ databases">
        <authorList>
            <consortium name="Pathogen Informatics"/>
        </authorList>
    </citation>
    <scope>NUCLEOTIDE SEQUENCE [LARGE SCALE GENOMIC DNA]</scope>
</reference>
<proteinExistence type="predicted"/>
<evidence type="ECO:0000313" key="2">
    <source>
        <dbReference type="EMBL" id="VDP07542.1"/>
    </source>
</evidence>
<sequence length="93" mass="10413">MHSFDGSKSSPMCPKGTEALWAWEFKRDIRSVVSGDEYRVPSTVSLSPADQRVDNFSSDSVYSMDPGTSLHRTQSGKMMPFPLDHETVLRGCR</sequence>
<dbReference type="EMBL" id="UZAM01009066">
    <property type="protein sequence ID" value="VDP07542.1"/>
    <property type="molecule type" value="Genomic_DNA"/>
</dbReference>
<dbReference type="AlphaFoldDB" id="A0A183IPJ5"/>
<dbReference type="WBParaSite" id="SBAD_0000576401-mRNA-1">
    <property type="protein sequence ID" value="SBAD_0000576401-mRNA-1"/>
    <property type="gene ID" value="SBAD_0000576401"/>
</dbReference>
<evidence type="ECO:0000256" key="1">
    <source>
        <dbReference type="SAM" id="MobiDB-lite"/>
    </source>
</evidence>
<dbReference type="Proteomes" id="UP000270296">
    <property type="component" value="Unassembled WGS sequence"/>
</dbReference>
<evidence type="ECO:0000313" key="3">
    <source>
        <dbReference type="Proteomes" id="UP000270296"/>
    </source>
</evidence>
<keyword evidence="3" id="KW-1185">Reference proteome</keyword>
<reference evidence="4" key="1">
    <citation type="submission" date="2016-06" db="UniProtKB">
        <authorList>
            <consortium name="WormBaseParasite"/>
        </authorList>
    </citation>
    <scope>IDENTIFICATION</scope>
</reference>
<accession>A0A183IPJ5</accession>